<keyword evidence="2" id="KW-1185">Reference proteome</keyword>
<name>A0A7J7J9H2_BUGNE</name>
<dbReference type="Proteomes" id="UP000593567">
    <property type="component" value="Unassembled WGS sequence"/>
</dbReference>
<comment type="caution">
    <text evidence="1">The sequence shown here is derived from an EMBL/GenBank/DDBJ whole genome shotgun (WGS) entry which is preliminary data.</text>
</comment>
<accession>A0A7J7J9H2</accession>
<evidence type="ECO:0000313" key="1">
    <source>
        <dbReference type="EMBL" id="KAF6022374.1"/>
    </source>
</evidence>
<dbReference type="EMBL" id="VXIV02002858">
    <property type="protein sequence ID" value="KAF6022374.1"/>
    <property type="molecule type" value="Genomic_DNA"/>
</dbReference>
<gene>
    <name evidence="1" type="ORF">EB796_019314</name>
</gene>
<protein>
    <submittedName>
        <fullName evidence="1">Uncharacterized protein</fullName>
    </submittedName>
</protein>
<organism evidence="1 2">
    <name type="scientific">Bugula neritina</name>
    <name type="common">Brown bryozoan</name>
    <name type="synonym">Sertularia neritina</name>
    <dbReference type="NCBI Taxonomy" id="10212"/>
    <lineage>
        <taxon>Eukaryota</taxon>
        <taxon>Metazoa</taxon>
        <taxon>Spiralia</taxon>
        <taxon>Lophotrochozoa</taxon>
        <taxon>Bryozoa</taxon>
        <taxon>Gymnolaemata</taxon>
        <taxon>Cheilostomatida</taxon>
        <taxon>Flustrina</taxon>
        <taxon>Buguloidea</taxon>
        <taxon>Bugulidae</taxon>
        <taxon>Bugula</taxon>
    </lineage>
</organism>
<proteinExistence type="predicted"/>
<dbReference type="AlphaFoldDB" id="A0A7J7J9H2"/>
<sequence length="82" mass="9436">MYYHIVTVEGKCHCKNLNDTSHTIVVFDVHSIAATGFTLSTSLDIRQLEVDESCDIKNRANSLIRYKVACLYKLKREQQQQC</sequence>
<evidence type="ECO:0000313" key="2">
    <source>
        <dbReference type="Proteomes" id="UP000593567"/>
    </source>
</evidence>
<reference evidence="1" key="1">
    <citation type="submission" date="2020-06" db="EMBL/GenBank/DDBJ databases">
        <title>Draft genome of Bugula neritina, a colonial animal packing powerful symbionts and potential medicines.</title>
        <authorList>
            <person name="Rayko M."/>
        </authorList>
    </citation>
    <scope>NUCLEOTIDE SEQUENCE [LARGE SCALE GENOMIC DNA]</scope>
    <source>
        <strain evidence="1">Kwan_BN1</strain>
    </source>
</reference>